<feature type="binding site" evidence="8">
    <location>
        <position position="317"/>
    </location>
    <ligand>
        <name>Mg(2+)</name>
        <dbReference type="ChEBI" id="CHEBI:18420"/>
        <label>2</label>
    </ligand>
</feature>
<dbReference type="GO" id="GO:0000287">
    <property type="term" value="F:magnesium ion binding"/>
    <property type="evidence" value="ECO:0007669"/>
    <property type="project" value="UniProtKB-UniRule"/>
</dbReference>
<feature type="binding site" evidence="8">
    <location>
        <position position="747"/>
    </location>
    <ligand>
        <name>ATP</name>
        <dbReference type="ChEBI" id="CHEBI:30616"/>
    </ligand>
</feature>
<dbReference type="InterPro" id="IPR041609">
    <property type="entry name" value="PurL_linker"/>
</dbReference>
<dbReference type="CDD" id="cd02203">
    <property type="entry name" value="PurL_repeat1"/>
    <property type="match status" value="1"/>
</dbReference>
<evidence type="ECO:0000256" key="1">
    <source>
        <dbReference type="ARBA" id="ARBA00022490"/>
    </source>
</evidence>
<dbReference type="PANTHER" id="PTHR43555">
    <property type="entry name" value="PHOSPHORIBOSYLFORMYLGLYCINAMIDINE SYNTHASE SUBUNIT PURL"/>
    <property type="match status" value="1"/>
</dbReference>
<name>A0A1U9NMF2_9BACT</name>
<dbReference type="GO" id="GO:0006189">
    <property type="term" value="P:'de novo' IMP biosynthetic process"/>
    <property type="evidence" value="ECO:0007669"/>
    <property type="project" value="UniProtKB-UniRule"/>
</dbReference>
<dbReference type="SUPFAM" id="SSF82697">
    <property type="entry name" value="PurS-like"/>
    <property type="match status" value="2"/>
</dbReference>
<sequence length="960" mass="104879">MRQWRFEISSRHGFPDVHGQMVLEDIQELGISSVKAVHFTHVFLIEAEFDGEFAQRVGEELLTDTVYQQFEIGRAPLPAGLENATVIEVHLKSGVTDPVARSVVTALQDMGVTPGSVRTARKFVMEGNISTADRDNIVKRVLANDCIEDVIFGSDAEPPSPHTEPYALKITEVPIRDLDDEQLEKLSKDMDMFLNLTEMHTIQNYYKQIGREPRDVELETIAQTWSEHCVHKTLTSSVELDHDGQKVEYKNLLKDTVFKATKDLNRDWCISVFADNAGVVEFDDDSAICFKVETHNHPSALDPYGGAATGIGGVIRDPMGTGLGAKPIANTDIFCFGEPDMELEDVPKGVLHPRRIMKGVVSGVRDYGNRMGIPTVNGAIYFDDRYIANPLVFCGNLGIMPKDKCFGQASKGDYVIVVGGRTGRDGIHGATFSSGQMTHEHEDIFSHAVQIGDAIVEKKVLDVLLQAREQNLYDAITDCGAGGLSSAVGEMGEEIGVSVDLEKVPLKYAGLNYTEIWISEAQERMVISVKPENVEKVTALFASEDVEATVIGQFTGDNQLTLKYDDKEVGQLGMEFLHSGICKPLKKAVWKTKDLSEPKLSEKDNYNDDLLAILSSYNVASKEWVIRQYDHEVQGASVVKPLVGIANDGPGDAAVIKPKFDSNKGTALACGMNPLYGDIDPYWMALSGIDEAIRNIISVGGRPDRIAILDNFCWGDCNKPETMGALVRACQACYDGAMGFEVPFISGKDSLNNEFVCDDGTEIAIPPTLLISAMTLVDDIDKCVTMDVKKPGNLLFAVGLTKNELGGSHFYKVNGKLGANVPTVDISASAQTAKRIYEAIQAGLVRSCHDCSEGGLATALAEMAFAGGFGIDADLRGLAKTDDCVETHAQLFSESNSRYVVEVEPANYDAFAKLMVNTPFGQIGEVVADKRLAISDAKQKKVIDADIDTLKEAWQKPLNW</sequence>
<dbReference type="HAMAP" id="MF_00420">
    <property type="entry name" value="PurL_2"/>
    <property type="match status" value="1"/>
</dbReference>
<dbReference type="InterPro" id="IPR016188">
    <property type="entry name" value="PurM-like_N"/>
</dbReference>
<keyword evidence="13" id="KW-1185">Reference proteome</keyword>
<gene>
    <name evidence="8 12" type="primary">purL</name>
    <name evidence="12" type="ORF">STSP2_02193</name>
</gene>
<dbReference type="Gene3D" id="1.10.8.750">
    <property type="entry name" value="Phosphoribosylformylglycinamidine synthase, linker domain"/>
    <property type="match status" value="1"/>
</dbReference>
<dbReference type="STRING" id="1936003.STSP2_02193"/>
<proteinExistence type="inferred from homology"/>
<keyword evidence="3 8" id="KW-0479">Metal-binding</keyword>
<dbReference type="Pfam" id="PF02700">
    <property type="entry name" value="PurS"/>
    <property type="match status" value="1"/>
</dbReference>
<comment type="caution">
    <text evidence="8">Lacks conserved residue(s) required for the propagation of feature annotation.</text>
</comment>
<comment type="pathway">
    <text evidence="8">Purine metabolism; IMP biosynthesis via de novo pathway; 5-amino-1-(5-phospho-D-ribosyl)imidazole from N(2)-formyl-N(1)-(5-phospho-D-ribosyl)glycinamide: step 1/2.</text>
</comment>
<dbReference type="GO" id="GO:0005524">
    <property type="term" value="F:ATP binding"/>
    <property type="evidence" value="ECO:0007669"/>
    <property type="project" value="UniProtKB-UniRule"/>
</dbReference>
<dbReference type="InterPro" id="IPR010074">
    <property type="entry name" value="PRibForGlyAmidine_synth_PurL"/>
</dbReference>
<dbReference type="NCBIfam" id="TIGR01736">
    <property type="entry name" value="FGAM_synth_II"/>
    <property type="match status" value="1"/>
</dbReference>
<reference evidence="13" key="1">
    <citation type="submission" date="2017-02" db="EMBL/GenBank/DDBJ databases">
        <title>Comparative genomics and description of representatives of a novel lineage of planctomycetes thriving in anoxic sediments.</title>
        <authorList>
            <person name="Spring S."/>
            <person name="Bunk B."/>
            <person name="Sproer C."/>
        </authorList>
    </citation>
    <scope>NUCLEOTIDE SEQUENCE [LARGE SCALE GENOMIC DNA]</scope>
    <source>
        <strain evidence="13">ST-NAGAB-D1</strain>
    </source>
</reference>
<dbReference type="InterPro" id="IPR036604">
    <property type="entry name" value="PurS-like_sf"/>
</dbReference>
<accession>A0A1U9NMF2</accession>
<feature type="active site" evidence="8">
    <location>
        <position position="228"/>
    </location>
</feature>
<keyword evidence="1 8" id="KW-0963">Cytoplasm</keyword>
<dbReference type="EC" id="6.3.5.3" evidence="8"/>
<dbReference type="AlphaFoldDB" id="A0A1U9NMF2"/>
<dbReference type="Proteomes" id="UP000189674">
    <property type="component" value="Chromosome"/>
</dbReference>
<feature type="domain" description="PurM-like C-terminal" evidence="10">
    <location>
        <begin position="790"/>
        <end position="934"/>
    </location>
</feature>
<feature type="binding site" evidence="8">
    <location>
        <position position="316"/>
    </location>
    <ligand>
        <name>substrate</name>
    </ligand>
</feature>
<dbReference type="InterPro" id="IPR010918">
    <property type="entry name" value="PurM-like_C_dom"/>
</dbReference>
<keyword evidence="7 8" id="KW-0460">Magnesium</keyword>
<evidence type="ECO:0000256" key="5">
    <source>
        <dbReference type="ARBA" id="ARBA00022755"/>
    </source>
</evidence>
<evidence type="ECO:0000313" key="12">
    <source>
        <dbReference type="EMBL" id="AQT69015.1"/>
    </source>
</evidence>
<dbReference type="CDD" id="cd02204">
    <property type="entry name" value="PurL_repeat2"/>
    <property type="match status" value="1"/>
</dbReference>
<dbReference type="EMBL" id="CP019791">
    <property type="protein sequence ID" value="AQT69015.1"/>
    <property type="molecule type" value="Genomic_DNA"/>
</dbReference>
<dbReference type="KEGG" id="alus:STSP2_02193"/>
<dbReference type="Pfam" id="PF18072">
    <property type="entry name" value="FGAR-AT_linker"/>
    <property type="match status" value="1"/>
</dbReference>
<feature type="domain" description="PurM-like C-terminal" evidence="10">
    <location>
        <begin position="411"/>
        <end position="564"/>
    </location>
</feature>
<evidence type="ECO:0000256" key="8">
    <source>
        <dbReference type="HAMAP-Rule" id="MF_00420"/>
    </source>
</evidence>
<evidence type="ECO:0000256" key="7">
    <source>
        <dbReference type="ARBA" id="ARBA00022842"/>
    </source>
</evidence>
<comment type="function">
    <text evidence="8">Part of the phosphoribosylformylglycinamidine synthase complex involved in the purines biosynthetic pathway. Catalyzes the ATP-dependent conversion of formylglycinamide ribonucleotide (FGAR) and glutamine to yield formylglycinamidine ribonucleotide (FGAM) and glutamate. The FGAM synthase complex is composed of three subunits. PurQ produces an ammonia molecule by converting glutamine to glutamate. PurL transfers the ammonia molecule to FGAR to form FGAM in an ATP-dependent manner. PurS interacts with PurQ and PurL and is thought to assist in the transfer of the ammonia molecule from PurQ to PurL.</text>
</comment>
<feature type="binding site" evidence="8">
    <location>
        <position position="291"/>
    </location>
    <ligand>
        <name>ATP</name>
        <dbReference type="ChEBI" id="CHEBI:30616"/>
    </ligand>
</feature>
<dbReference type="UniPathway" id="UPA00074">
    <property type="reaction ID" value="UER00128"/>
</dbReference>
<evidence type="ECO:0000313" key="13">
    <source>
        <dbReference type="Proteomes" id="UP000189674"/>
    </source>
</evidence>
<keyword evidence="4 8" id="KW-0547">Nucleotide-binding</keyword>
<keyword evidence="6 8" id="KW-0067">ATP-binding</keyword>
<evidence type="ECO:0000256" key="3">
    <source>
        <dbReference type="ARBA" id="ARBA00022723"/>
    </source>
</evidence>
<feature type="active site" description="Proton acceptor" evidence="8">
    <location>
        <position position="295"/>
    </location>
</feature>
<feature type="domain" description="Phosphoribosylformylglycinamidine synthase linker" evidence="11">
    <location>
        <begin position="183"/>
        <end position="232"/>
    </location>
</feature>
<protein>
    <recommendedName>
        <fullName evidence="8">Phosphoribosylformylglycinamidine synthase subunit PurL</fullName>
        <shortName evidence="8">FGAM synthase</shortName>
        <ecNumber evidence="8">6.3.5.3</ecNumber>
    </recommendedName>
    <alternativeName>
        <fullName evidence="8">Formylglycinamide ribonucleotide amidotransferase subunit II</fullName>
        <shortName evidence="8">FGAR amidotransferase II</shortName>
        <shortName evidence="8">FGAR-AT II</shortName>
    </alternativeName>
    <alternativeName>
        <fullName evidence="8">Glutamine amidotransferase PurL</fullName>
    </alternativeName>
    <alternativeName>
        <fullName evidence="8">Phosphoribosylformylglycinamidine synthase subunit II</fullName>
    </alternativeName>
</protein>
<dbReference type="GO" id="GO:0005737">
    <property type="term" value="C:cytoplasm"/>
    <property type="evidence" value="ECO:0007669"/>
    <property type="project" value="UniProtKB-SubCell"/>
</dbReference>
<evidence type="ECO:0000259" key="9">
    <source>
        <dbReference type="Pfam" id="PF00586"/>
    </source>
</evidence>
<comment type="similarity">
    <text evidence="8">Belongs to the FGAMS family.</text>
</comment>
<feature type="binding site" evidence="8">
    <location>
        <position position="750"/>
    </location>
    <ligand>
        <name>substrate</name>
    </ligand>
</feature>
<evidence type="ECO:0000259" key="10">
    <source>
        <dbReference type="Pfam" id="PF02769"/>
    </source>
</evidence>
<feature type="binding site" evidence="8">
    <location>
        <position position="478"/>
    </location>
    <ligand>
        <name>Mg(2+)</name>
        <dbReference type="ChEBI" id="CHEBI:18420"/>
        <label>2</label>
    </ligand>
</feature>
<feature type="binding site" evidence="8">
    <location>
        <position position="450"/>
    </location>
    <ligand>
        <name>substrate</name>
    </ligand>
</feature>
<dbReference type="InterPro" id="IPR036921">
    <property type="entry name" value="PurM-like_N_sf"/>
</dbReference>
<evidence type="ECO:0000256" key="6">
    <source>
        <dbReference type="ARBA" id="ARBA00022840"/>
    </source>
</evidence>
<evidence type="ECO:0000256" key="4">
    <source>
        <dbReference type="ARBA" id="ARBA00022741"/>
    </source>
</evidence>
<dbReference type="InterPro" id="IPR003850">
    <property type="entry name" value="PurS"/>
</dbReference>
<feature type="domain" description="PurM-like N-terminal" evidence="9">
    <location>
        <begin position="651"/>
        <end position="751"/>
    </location>
</feature>
<dbReference type="GO" id="GO:0004642">
    <property type="term" value="F:phosphoribosylformylglycinamidine synthase activity"/>
    <property type="evidence" value="ECO:0007669"/>
    <property type="project" value="UniProtKB-UniRule"/>
</dbReference>
<feature type="domain" description="PurM-like N-terminal" evidence="9">
    <location>
        <begin position="275"/>
        <end position="400"/>
    </location>
</feature>
<dbReference type="InterPro" id="IPR036676">
    <property type="entry name" value="PurM-like_C_sf"/>
</dbReference>
<dbReference type="Gene3D" id="3.90.650.10">
    <property type="entry name" value="PurM-like C-terminal domain"/>
    <property type="match status" value="2"/>
</dbReference>
<dbReference type="PANTHER" id="PTHR43555:SF1">
    <property type="entry name" value="PHOSPHORIBOSYLFORMYLGLYCINAMIDINE SYNTHASE SUBUNIT PURL"/>
    <property type="match status" value="1"/>
</dbReference>
<dbReference type="SUPFAM" id="SSF56042">
    <property type="entry name" value="PurM C-terminal domain-like"/>
    <property type="match status" value="2"/>
</dbReference>
<organism evidence="12 13">
    <name type="scientific">Anaerohalosphaera lusitana</name>
    <dbReference type="NCBI Taxonomy" id="1936003"/>
    <lineage>
        <taxon>Bacteria</taxon>
        <taxon>Pseudomonadati</taxon>
        <taxon>Planctomycetota</taxon>
        <taxon>Phycisphaerae</taxon>
        <taxon>Sedimentisphaerales</taxon>
        <taxon>Anaerohalosphaeraceae</taxon>
        <taxon>Anaerohalosphaera</taxon>
    </lineage>
</organism>
<evidence type="ECO:0000256" key="2">
    <source>
        <dbReference type="ARBA" id="ARBA00022598"/>
    </source>
</evidence>
<dbReference type="Pfam" id="PF00586">
    <property type="entry name" value="AIRS"/>
    <property type="match status" value="2"/>
</dbReference>
<comment type="catalytic activity">
    <reaction evidence="8">
        <text>N(2)-formyl-N(1)-(5-phospho-beta-D-ribosyl)glycinamide + L-glutamine + ATP + H2O = 2-formamido-N(1)-(5-O-phospho-beta-D-ribosyl)acetamidine + L-glutamate + ADP + phosphate + H(+)</text>
        <dbReference type="Rhea" id="RHEA:17129"/>
        <dbReference type="ChEBI" id="CHEBI:15377"/>
        <dbReference type="ChEBI" id="CHEBI:15378"/>
        <dbReference type="ChEBI" id="CHEBI:29985"/>
        <dbReference type="ChEBI" id="CHEBI:30616"/>
        <dbReference type="ChEBI" id="CHEBI:43474"/>
        <dbReference type="ChEBI" id="CHEBI:58359"/>
        <dbReference type="ChEBI" id="CHEBI:147286"/>
        <dbReference type="ChEBI" id="CHEBI:147287"/>
        <dbReference type="ChEBI" id="CHEBI:456216"/>
        <dbReference type="EC" id="6.3.5.3"/>
    </reaction>
</comment>
<comment type="subcellular location">
    <subcellularLocation>
        <location evidence="8">Cytoplasm</location>
    </subcellularLocation>
</comment>
<keyword evidence="2 8" id="KW-0436">Ligase</keyword>
<feature type="binding site" evidence="8">
    <location>
        <position position="293"/>
    </location>
    <ligand>
        <name>Mg(2+)</name>
        <dbReference type="ChEBI" id="CHEBI:18420"/>
        <label>1</label>
    </ligand>
</feature>
<dbReference type="Gene3D" id="3.30.1330.10">
    <property type="entry name" value="PurM-like, N-terminal domain"/>
    <property type="match status" value="2"/>
</dbReference>
<feature type="binding site" evidence="8">
    <location>
        <position position="710"/>
    </location>
    <ligand>
        <name>ATP</name>
        <dbReference type="ChEBI" id="CHEBI:30616"/>
    </ligand>
</feature>
<dbReference type="SUPFAM" id="SSF55326">
    <property type="entry name" value="PurM N-terminal domain-like"/>
    <property type="match status" value="2"/>
</dbReference>
<evidence type="ECO:0000259" key="11">
    <source>
        <dbReference type="Pfam" id="PF18072"/>
    </source>
</evidence>
<dbReference type="Pfam" id="PF02769">
    <property type="entry name" value="AIRS_C"/>
    <property type="match status" value="2"/>
</dbReference>
<keyword evidence="5 8" id="KW-0658">Purine biosynthesis</keyword>
<comment type="subunit">
    <text evidence="8">Monomer. Part of the FGAM synthase complex composed of 1 PurL, 1 PurQ and 2 PurS subunits.</text>
</comment>
<dbReference type="Gene3D" id="3.30.1280.10">
    <property type="entry name" value="Phosphoribosylformylglycinamidine synthase subunit PurS"/>
    <property type="match status" value="2"/>
</dbReference>